<dbReference type="EMBL" id="CP046996">
    <property type="protein sequence ID" value="QHA00577.1"/>
    <property type="molecule type" value="Genomic_DNA"/>
</dbReference>
<evidence type="ECO:0000256" key="3">
    <source>
        <dbReference type="ARBA" id="ARBA00022679"/>
    </source>
</evidence>
<dbReference type="PANTHER" id="PTHR43281:SF1">
    <property type="entry name" value="FARNESYL DIPHOSPHATE SYNTHASE"/>
    <property type="match status" value="1"/>
</dbReference>
<dbReference type="AlphaFoldDB" id="A0A857DI34"/>
<dbReference type="GO" id="GO:0004659">
    <property type="term" value="F:prenyltransferase activity"/>
    <property type="evidence" value="ECO:0007669"/>
    <property type="project" value="InterPro"/>
</dbReference>
<dbReference type="Gene3D" id="1.10.600.10">
    <property type="entry name" value="Farnesyl Diphosphate Synthase"/>
    <property type="match status" value="1"/>
</dbReference>
<dbReference type="SUPFAM" id="SSF48576">
    <property type="entry name" value="Terpenoid synthases"/>
    <property type="match status" value="1"/>
</dbReference>
<gene>
    <name evidence="8" type="ORF">GQ588_08005</name>
</gene>
<dbReference type="GO" id="GO:0008299">
    <property type="term" value="P:isoprenoid biosynthetic process"/>
    <property type="evidence" value="ECO:0007669"/>
    <property type="project" value="UniProtKB-KW"/>
</dbReference>
<name>A0A857DI34_9FIRM</name>
<dbReference type="SFLD" id="SFLDG01211">
    <property type="entry name" value="Competence_Regulatory_Protein"/>
    <property type="match status" value="1"/>
</dbReference>
<keyword evidence="6" id="KW-0414">Isoprene biosynthesis</keyword>
<evidence type="ECO:0000256" key="6">
    <source>
        <dbReference type="ARBA" id="ARBA00023229"/>
    </source>
</evidence>
<dbReference type="PANTHER" id="PTHR43281">
    <property type="entry name" value="FARNESYL DIPHOSPHATE SYNTHASE"/>
    <property type="match status" value="1"/>
</dbReference>
<evidence type="ECO:0000256" key="2">
    <source>
        <dbReference type="ARBA" id="ARBA00006706"/>
    </source>
</evidence>
<comment type="similarity">
    <text evidence="2 7">Belongs to the FPP/GGPP synthase family.</text>
</comment>
<keyword evidence="4" id="KW-0479">Metal-binding</keyword>
<dbReference type="RefSeq" id="WP_019226859.1">
    <property type="nucleotide sequence ID" value="NZ_CP046996.1"/>
</dbReference>
<dbReference type="CDD" id="cd00867">
    <property type="entry name" value="Trans_IPPS"/>
    <property type="match status" value="1"/>
</dbReference>
<keyword evidence="5" id="KW-0460">Magnesium</keyword>
<evidence type="ECO:0000256" key="7">
    <source>
        <dbReference type="RuleBase" id="RU004466"/>
    </source>
</evidence>
<evidence type="ECO:0000313" key="9">
    <source>
        <dbReference type="Proteomes" id="UP000430508"/>
    </source>
</evidence>
<keyword evidence="3 7" id="KW-0808">Transferase</keyword>
<dbReference type="Proteomes" id="UP000430508">
    <property type="component" value="Chromosome"/>
</dbReference>
<sequence length="315" mass="35401">MILQPDQVIDAEIVRILRSSGLCLEMGRIIQASLNADSPTGELFRWAHLTSMCCECIGGDTETALPGAISMELFALAADIFDDIQDKDHDDLPWRQIPEANAINLANCLLMLSFEAIAAIPDDRIYREVCTALQRMGTTASNGQFLEFLYTDSQRVSLEQYFDMVRQKSGSITACACKIGAILGNATETLAESMAKFGLNFGIMNQIRNDLNDFLDFEKKKDFVSNKKTLPYVYLCHTLKGETAGQFKRLTQCYTGESQAFRDKEKHLLKQIATEEGVAQYCSVMFEIYRQKAREILETIPVPEKQKEKMINLVG</sequence>
<comment type="cofactor">
    <cofactor evidence="1">
        <name>Mg(2+)</name>
        <dbReference type="ChEBI" id="CHEBI:18420"/>
    </cofactor>
</comment>
<dbReference type="InterPro" id="IPR008949">
    <property type="entry name" value="Isoprenoid_synthase_dom_sf"/>
</dbReference>
<dbReference type="SFLD" id="SFLDS00005">
    <property type="entry name" value="Isoprenoid_Synthase_Type_I"/>
    <property type="match status" value="1"/>
</dbReference>
<reference evidence="8 9" key="1">
    <citation type="submission" date="2019-12" db="EMBL/GenBank/DDBJ databases">
        <title>Sequence classification of anaerobic respiratory reductive dehalogenases: First we see many, then we see few.</title>
        <authorList>
            <person name="Molenda O."/>
            <person name="Puentes Jacome L.A."/>
            <person name="Cao X."/>
            <person name="Nesbo C.L."/>
            <person name="Tang S."/>
            <person name="Morson N."/>
            <person name="Patron J."/>
            <person name="Lomheim L."/>
            <person name="Wishart D.S."/>
            <person name="Edwards E.A."/>
        </authorList>
    </citation>
    <scope>NUCLEOTIDE SEQUENCE [LARGE SCALE GENOMIC DNA]</scope>
    <source>
        <strain evidence="8 9">12DCA</strain>
    </source>
</reference>
<dbReference type="InterPro" id="IPR033965">
    <property type="entry name" value="ComQ"/>
</dbReference>
<evidence type="ECO:0000256" key="4">
    <source>
        <dbReference type="ARBA" id="ARBA00022723"/>
    </source>
</evidence>
<accession>A0A857DI34</accession>
<evidence type="ECO:0000313" key="8">
    <source>
        <dbReference type="EMBL" id="QHA00577.1"/>
    </source>
</evidence>
<proteinExistence type="inferred from homology"/>
<evidence type="ECO:0000256" key="1">
    <source>
        <dbReference type="ARBA" id="ARBA00001946"/>
    </source>
</evidence>
<organism evidence="8 9">
    <name type="scientific">Dehalobacter restrictus</name>
    <dbReference type="NCBI Taxonomy" id="55583"/>
    <lineage>
        <taxon>Bacteria</taxon>
        <taxon>Bacillati</taxon>
        <taxon>Bacillota</taxon>
        <taxon>Clostridia</taxon>
        <taxon>Eubacteriales</taxon>
        <taxon>Desulfitobacteriaceae</taxon>
        <taxon>Dehalobacter</taxon>
    </lineage>
</organism>
<dbReference type="Pfam" id="PF00348">
    <property type="entry name" value="polyprenyl_synt"/>
    <property type="match status" value="1"/>
</dbReference>
<protein>
    <submittedName>
        <fullName evidence="8">Polyprenyl synthetase</fullName>
    </submittedName>
</protein>
<evidence type="ECO:0000256" key="5">
    <source>
        <dbReference type="ARBA" id="ARBA00022842"/>
    </source>
</evidence>
<dbReference type="GO" id="GO:0046872">
    <property type="term" value="F:metal ion binding"/>
    <property type="evidence" value="ECO:0007669"/>
    <property type="project" value="UniProtKB-KW"/>
</dbReference>
<dbReference type="InterPro" id="IPR000092">
    <property type="entry name" value="Polyprenyl_synt"/>
</dbReference>